<sequence length="95" mass="10617">MQVTVMLLGSYALVTATALPYALVTYILPRSTGLNPFVRRYVEYIFEIGWMANPYSCILLNRGLYDYAQRLTCGGCALATLTALNNFILQTMHAD</sequence>
<evidence type="ECO:0000313" key="1">
    <source>
        <dbReference type="EMBL" id="OWA51946.1"/>
    </source>
</evidence>
<evidence type="ECO:0000313" key="2">
    <source>
        <dbReference type="Proteomes" id="UP000192578"/>
    </source>
</evidence>
<dbReference type="AlphaFoldDB" id="A0A9X6NFV1"/>
<keyword evidence="2" id="KW-1185">Reference proteome</keyword>
<dbReference type="EMBL" id="MTYJ01000245">
    <property type="protein sequence ID" value="OWA51946.1"/>
    <property type="molecule type" value="Genomic_DNA"/>
</dbReference>
<dbReference type="Proteomes" id="UP000192578">
    <property type="component" value="Unassembled WGS sequence"/>
</dbReference>
<organism evidence="1 2">
    <name type="scientific">Hypsibius exemplaris</name>
    <name type="common">Freshwater tardigrade</name>
    <dbReference type="NCBI Taxonomy" id="2072580"/>
    <lineage>
        <taxon>Eukaryota</taxon>
        <taxon>Metazoa</taxon>
        <taxon>Ecdysozoa</taxon>
        <taxon>Tardigrada</taxon>
        <taxon>Eutardigrada</taxon>
        <taxon>Parachela</taxon>
        <taxon>Hypsibioidea</taxon>
        <taxon>Hypsibiidae</taxon>
        <taxon>Hypsibius</taxon>
    </lineage>
</organism>
<proteinExistence type="predicted"/>
<gene>
    <name evidence="1" type="ORF">BV898_16406</name>
</gene>
<protein>
    <submittedName>
        <fullName evidence="1">Uncharacterized protein</fullName>
    </submittedName>
</protein>
<comment type="caution">
    <text evidence="1">The sequence shown here is derived from an EMBL/GenBank/DDBJ whole genome shotgun (WGS) entry which is preliminary data.</text>
</comment>
<accession>A0A9X6NFV1</accession>
<name>A0A9X6NFV1_HYPEX</name>
<reference evidence="2" key="1">
    <citation type="submission" date="2017-01" db="EMBL/GenBank/DDBJ databases">
        <title>Comparative genomics of anhydrobiosis in the tardigrade Hypsibius dujardini.</title>
        <authorList>
            <person name="Yoshida Y."/>
            <person name="Koutsovoulos G."/>
            <person name="Laetsch D."/>
            <person name="Stevens L."/>
            <person name="Kumar S."/>
            <person name="Horikawa D."/>
            <person name="Ishino K."/>
            <person name="Komine S."/>
            <person name="Tomita M."/>
            <person name="Blaxter M."/>
            <person name="Arakawa K."/>
        </authorList>
    </citation>
    <scope>NUCLEOTIDE SEQUENCE [LARGE SCALE GENOMIC DNA]</scope>
    <source>
        <strain evidence="2">Z151</strain>
    </source>
</reference>